<dbReference type="EMBL" id="JAYKXH010000015">
    <property type="protein sequence ID" value="KAK7143952.1"/>
    <property type="molecule type" value="Genomic_DNA"/>
</dbReference>
<comment type="caution">
    <text evidence="1">The sequence shown here is derived from an EMBL/GenBank/DDBJ whole genome shotgun (WGS) entry which is preliminary data.</text>
</comment>
<evidence type="ECO:0000313" key="2">
    <source>
        <dbReference type="Proteomes" id="UP001364617"/>
    </source>
</evidence>
<dbReference type="PANTHER" id="PTHR46704">
    <property type="entry name" value="CXC DOMAIN-CONTAINING PROTEIN-RELATED"/>
    <property type="match status" value="1"/>
</dbReference>
<dbReference type="PANTHER" id="PTHR46704:SF9">
    <property type="entry name" value="BHLH DOMAIN-CONTAINING PROTEIN"/>
    <property type="match status" value="1"/>
</dbReference>
<dbReference type="Proteomes" id="UP001364617">
    <property type="component" value="Unassembled WGS sequence"/>
</dbReference>
<protein>
    <submittedName>
        <fullName evidence="1">Uncharacterized protein</fullName>
    </submittedName>
</protein>
<evidence type="ECO:0000313" key="1">
    <source>
        <dbReference type="EMBL" id="KAK7143952.1"/>
    </source>
</evidence>
<sequence>MISGGVTSLRNSTKKNIRRTLENELGNSVDIFPDDKAKLLMVPQTVSRRDVVLENQNLLRELNVWKAKSTNVNKIIDQTSHIRSIIKQDMTVTPWPFHPSDVKDSGYITLPDQLEQLLVGLLTGNPDTKTQTQKITALVQSFSQDIIYAVTGGQHKTPKHILLTYAVKTLTGNTELIQTLNKLGHGVSYSQLEENNIALCLQKLATASNQRVVLPASIKPHVFTNLAWDNIDRLEETLTGKGTSHRVNGIVVQANLYGPHPSRNDLPHIEKLKQRSVTIEDQGLEVYVAGARVGPQPLPTREHCIQETKEAALLARKKPIVWALARQIDPENQTIPSWTGFNISTRDQESISQDIVGYLPTINSPATELSTVFEILS</sequence>
<organism evidence="1 2">
    <name type="scientific">Phoxinus phoxinus</name>
    <name type="common">Eurasian minnow</name>
    <dbReference type="NCBI Taxonomy" id="58324"/>
    <lineage>
        <taxon>Eukaryota</taxon>
        <taxon>Metazoa</taxon>
        <taxon>Chordata</taxon>
        <taxon>Craniata</taxon>
        <taxon>Vertebrata</taxon>
        <taxon>Euteleostomi</taxon>
        <taxon>Actinopterygii</taxon>
        <taxon>Neopterygii</taxon>
        <taxon>Teleostei</taxon>
        <taxon>Ostariophysi</taxon>
        <taxon>Cypriniformes</taxon>
        <taxon>Leuciscidae</taxon>
        <taxon>Phoxininae</taxon>
        <taxon>Phoxinus</taxon>
    </lineage>
</organism>
<reference evidence="1 2" key="1">
    <citation type="submission" date="2024-02" db="EMBL/GenBank/DDBJ databases">
        <title>Chromosome-level genome assembly of the Eurasian Minnow (Phoxinus phoxinus).</title>
        <authorList>
            <person name="Oriowo T.O."/>
            <person name="Martin S."/>
            <person name="Stange M."/>
            <person name="Chrysostomakis Y."/>
            <person name="Brown T."/>
            <person name="Winkler S."/>
            <person name="Kukowka S."/>
            <person name="Myers E.W."/>
            <person name="Bohne A."/>
        </authorList>
    </citation>
    <scope>NUCLEOTIDE SEQUENCE [LARGE SCALE GENOMIC DNA]</scope>
    <source>
        <strain evidence="1">ZFMK-TIS-60720</strain>
        <tissue evidence="1">Whole Organism</tissue>
    </source>
</reference>
<gene>
    <name evidence="1" type="ORF">R3I93_014956</name>
</gene>
<accession>A0AAN9H0C7</accession>
<dbReference type="AlphaFoldDB" id="A0AAN9H0C7"/>
<name>A0AAN9H0C7_9TELE</name>
<keyword evidence="2" id="KW-1185">Reference proteome</keyword>
<proteinExistence type="predicted"/>